<organism evidence="2 3">
    <name type="scientific">Trichonephila inaurata madagascariensis</name>
    <dbReference type="NCBI Taxonomy" id="2747483"/>
    <lineage>
        <taxon>Eukaryota</taxon>
        <taxon>Metazoa</taxon>
        <taxon>Ecdysozoa</taxon>
        <taxon>Arthropoda</taxon>
        <taxon>Chelicerata</taxon>
        <taxon>Arachnida</taxon>
        <taxon>Araneae</taxon>
        <taxon>Araneomorphae</taxon>
        <taxon>Entelegynae</taxon>
        <taxon>Araneoidea</taxon>
        <taxon>Nephilidae</taxon>
        <taxon>Trichonephila</taxon>
        <taxon>Trichonephila inaurata</taxon>
    </lineage>
</organism>
<comment type="caution">
    <text evidence="2">The sequence shown here is derived from an EMBL/GenBank/DDBJ whole genome shotgun (WGS) entry which is preliminary data.</text>
</comment>
<name>A0A8X6YFW4_9ARAC</name>
<reference evidence="2" key="1">
    <citation type="submission" date="2020-08" db="EMBL/GenBank/DDBJ databases">
        <title>Multicomponent nature underlies the extraordinary mechanical properties of spider dragline silk.</title>
        <authorList>
            <person name="Kono N."/>
            <person name="Nakamura H."/>
            <person name="Mori M."/>
            <person name="Yoshida Y."/>
            <person name="Ohtoshi R."/>
            <person name="Malay A.D."/>
            <person name="Moran D.A.P."/>
            <person name="Tomita M."/>
            <person name="Numata K."/>
            <person name="Arakawa K."/>
        </authorList>
    </citation>
    <scope>NUCLEOTIDE SEQUENCE</scope>
</reference>
<evidence type="ECO:0000313" key="3">
    <source>
        <dbReference type="Proteomes" id="UP000886998"/>
    </source>
</evidence>
<dbReference type="AlphaFoldDB" id="A0A8X6YFW4"/>
<evidence type="ECO:0000256" key="1">
    <source>
        <dbReference type="SAM" id="MobiDB-lite"/>
    </source>
</evidence>
<feature type="region of interest" description="Disordered" evidence="1">
    <location>
        <begin position="1"/>
        <end position="21"/>
    </location>
</feature>
<proteinExistence type="predicted"/>
<accession>A0A8X6YFW4</accession>
<feature type="region of interest" description="Disordered" evidence="1">
    <location>
        <begin position="51"/>
        <end position="83"/>
    </location>
</feature>
<evidence type="ECO:0000313" key="2">
    <source>
        <dbReference type="EMBL" id="GFY70110.1"/>
    </source>
</evidence>
<dbReference type="Proteomes" id="UP000886998">
    <property type="component" value="Unassembled WGS sequence"/>
</dbReference>
<gene>
    <name evidence="2" type="ORF">TNIN_455511</name>
</gene>
<dbReference type="EMBL" id="BMAV01018032">
    <property type="protein sequence ID" value="GFY70110.1"/>
    <property type="molecule type" value="Genomic_DNA"/>
</dbReference>
<keyword evidence="3" id="KW-1185">Reference proteome</keyword>
<sequence length="83" mass="9405">MDEQNQLLNKEQEKSDEDMEVPQAIKKVLVFKSEQVQMLSADLDAVSQPVAVEEEKGLSRNSSSVPLISAEDETRMKEKKKLQ</sequence>
<protein>
    <submittedName>
        <fullName evidence="2">Uncharacterized protein</fullName>
    </submittedName>
</protein>